<dbReference type="KEGG" id="dqu:106747439"/>
<dbReference type="PANTHER" id="PTHR14917">
    <property type="entry name" value="SPERMATOGENESIS-ASSOCIATED PROTEIN 7"/>
    <property type="match status" value="1"/>
</dbReference>
<dbReference type="RefSeq" id="XP_014480435.1">
    <property type="nucleotide sequence ID" value="XM_014624949.1"/>
</dbReference>
<organism evidence="2 3">
    <name type="scientific">Dinoponera quadriceps</name>
    <name type="common">South American ant</name>
    <dbReference type="NCBI Taxonomy" id="609295"/>
    <lineage>
        <taxon>Eukaryota</taxon>
        <taxon>Metazoa</taxon>
        <taxon>Ecdysozoa</taxon>
        <taxon>Arthropoda</taxon>
        <taxon>Hexapoda</taxon>
        <taxon>Insecta</taxon>
        <taxon>Pterygota</taxon>
        <taxon>Neoptera</taxon>
        <taxon>Endopterygota</taxon>
        <taxon>Hymenoptera</taxon>
        <taxon>Apocrita</taxon>
        <taxon>Aculeata</taxon>
        <taxon>Formicoidea</taxon>
        <taxon>Formicidae</taxon>
        <taxon>Ponerinae</taxon>
        <taxon>Ponerini</taxon>
        <taxon>Dinoponera</taxon>
    </lineage>
</organism>
<evidence type="ECO:0000256" key="1">
    <source>
        <dbReference type="SAM" id="MobiDB-lite"/>
    </source>
</evidence>
<dbReference type="PANTHER" id="PTHR14917:SF4">
    <property type="entry name" value="SPERMATOGENESIS-ASSOCIATED 7"/>
    <property type="match status" value="1"/>
</dbReference>
<dbReference type="AlphaFoldDB" id="A0A6P3XPK1"/>
<dbReference type="Proteomes" id="UP000515204">
    <property type="component" value="Unplaced"/>
</dbReference>
<sequence>MTRCMKNKVNLKSSAYNQTGQNYFEQMTAYNSMSQHLRRILSAKSVVDSRNKSYICRKNKRSKPTNNRRICPLPKMTDDIINRLAYDTQHHPLDILRMKKSPECLGCCDCNLEYRRLRNCGRPCCKASGQTSRQRSTSRSQRSVSPAATSKRKKFIPNTVSGKELKSEWKEDPGGATGSLIGFARQRKYRYKADSVFVPCTTTTLDPSEFKSTCCSPIQETNDRRLESSRTLRSPDDSDDKSVDRSASQKEDEKKYVDFIYDITKEIMQSGLYTDKELQDVFKKHTDKNKGILNMNRMLFEIYQLKISLNMLDEESDDVDDELEDLIHAQKLLHVSEIRPPTPPKVLDENKVMEKFEYYQKSLEAQDREPSRTSTKTVVVVDANPEMLLTEGDVLISLIEAGIDPKQAQYICKSLFYKSKDPPFDGMVPVKAEASPLQPASLEPRDDNRRTSFIAATSESVGYSVEDNLVRHTIKQKARSSVWSFVATQDETVETKKDIDKAKDEAEASYSYSEFEKSEESQDDDKRTSLIGETSASNLVSTQDETIETEEGTESQTASDSPIIKPYSIAVVRILSSHSSIRCCDNNE</sequence>
<feature type="compositionally biased region" description="Low complexity" evidence="1">
    <location>
        <begin position="130"/>
        <end position="143"/>
    </location>
</feature>
<feature type="region of interest" description="Disordered" evidence="1">
    <location>
        <begin position="221"/>
        <end position="249"/>
    </location>
</feature>
<name>A0A6P3XPK1_DINQU</name>
<evidence type="ECO:0000313" key="3">
    <source>
        <dbReference type="RefSeq" id="XP_014480435.1"/>
    </source>
</evidence>
<gene>
    <name evidence="3" type="primary">LOC106747439</name>
</gene>
<accession>A0A6P3XPK1</accession>
<evidence type="ECO:0000313" key="2">
    <source>
        <dbReference type="Proteomes" id="UP000515204"/>
    </source>
</evidence>
<feature type="region of interest" description="Disordered" evidence="1">
    <location>
        <begin position="505"/>
        <end position="562"/>
    </location>
</feature>
<dbReference type="GeneID" id="106747439"/>
<feature type="compositionally biased region" description="Basic and acidic residues" evidence="1">
    <location>
        <begin position="514"/>
        <end position="528"/>
    </location>
</feature>
<keyword evidence="2" id="KW-1185">Reference proteome</keyword>
<dbReference type="GO" id="GO:0005930">
    <property type="term" value="C:axoneme"/>
    <property type="evidence" value="ECO:0007669"/>
    <property type="project" value="TreeGrafter"/>
</dbReference>
<dbReference type="OrthoDB" id="6263678at2759"/>
<reference evidence="3" key="1">
    <citation type="submission" date="2025-08" db="UniProtKB">
        <authorList>
            <consortium name="RefSeq"/>
        </authorList>
    </citation>
    <scope>IDENTIFICATION</scope>
</reference>
<dbReference type="GO" id="GO:0036064">
    <property type="term" value="C:ciliary basal body"/>
    <property type="evidence" value="ECO:0007669"/>
    <property type="project" value="TreeGrafter"/>
</dbReference>
<feature type="region of interest" description="Disordered" evidence="1">
    <location>
        <begin position="126"/>
        <end position="157"/>
    </location>
</feature>
<proteinExistence type="predicted"/>
<dbReference type="InterPro" id="IPR029357">
    <property type="entry name" value="SPATA7"/>
</dbReference>
<dbReference type="Pfam" id="PF15244">
    <property type="entry name" value="HSD3"/>
    <property type="match status" value="1"/>
</dbReference>
<dbReference type="GO" id="GO:0000226">
    <property type="term" value="P:microtubule cytoskeleton organization"/>
    <property type="evidence" value="ECO:0007669"/>
    <property type="project" value="TreeGrafter"/>
</dbReference>
<feature type="compositionally biased region" description="Polar residues" evidence="1">
    <location>
        <begin position="531"/>
        <end position="544"/>
    </location>
</feature>
<protein>
    <submittedName>
        <fullName evidence="3">Uncharacterized protein LOC106747439 isoform X1</fullName>
    </submittedName>
</protein>